<sequence>MFYECRNSTAFGFRNTLPDASEHGLAEFGPAKIQALVPQWSLVRGYPLLVHVSWHLEPDLSDAPHEDDLAIRRP</sequence>
<gene>
    <name evidence="1" type="ORF">CLV30_101113</name>
</gene>
<comment type="caution">
    <text evidence="1">The sequence shown here is derived from an EMBL/GenBank/DDBJ whole genome shotgun (WGS) entry which is preliminary data.</text>
</comment>
<evidence type="ECO:0000313" key="1">
    <source>
        <dbReference type="EMBL" id="PSL08146.1"/>
    </source>
</evidence>
<organism evidence="1 2">
    <name type="scientific">Haloactinopolyspora alba</name>
    <dbReference type="NCBI Taxonomy" id="648780"/>
    <lineage>
        <taxon>Bacteria</taxon>
        <taxon>Bacillati</taxon>
        <taxon>Actinomycetota</taxon>
        <taxon>Actinomycetes</taxon>
        <taxon>Jiangellales</taxon>
        <taxon>Jiangellaceae</taxon>
        <taxon>Haloactinopolyspora</taxon>
    </lineage>
</organism>
<dbReference type="Proteomes" id="UP000243528">
    <property type="component" value="Unassembled WGS sequence"/>
</dbReference>
<dbReference type="EMBL" id="PYGE01000001">
    <property type="protein sequence ID" value="PSL08146.1"/>
    <property type="molecule type" value="Genomic_DNA"/>
</dbReference>
<accession>A0A2P8EFA8</accession>
<keyword evidence="2" id="KW-1185">Reference proteome</keyword>
<dbReference type="AlphaFoldDB" id="A0A2P8EFA8"/>
<protein>
    <submittedName>
        <fullName evidence="1">Uncharacterized protein</fullName>
    </submittedName>
</protein>
<name>A0A2P8EFA8_9ACTN</name>
<reference evidence="1 2" key="1">
    <citation type="submission" date="2018-03" db="EMBL/GenBank/DDBJ databases">
        <title>Genomic Encyclopedia of Archaeal and Bacterial Type Strains, Phase II (KMG-II): from individual species to whole genera.</title>
        <authorList>
            <person name="Goeker M."/>
        </authorList>
    </citation>
    <scope>NUCLEOTIDE SEQUENCE [LARGE SCALE GENOMIC DNA]</scope>
    <source>
        <strain evidence="1 2">DSM 45211</strain>
    </source>
</reference>
<proteinExistence type="predicted"/>
<evidence type="ECO:0000313" key="2">
    <source>
        <dbReference type="Proteomes" id="UP000243528"/>
    </source>
</evidence>